<comment type="caution">
    <text evidence="2">The sequence shown here is derived from an EMBL/GenBank/DDBJ whole genome shotgun (WGS) entry which is preliminary data.</text>
</comment>
<proteinExistence type="predicted"/>
<protein>
    <submittedName>
        <fullName evidence="2">Unnamed protein product</fullName>
    </submittedName>
</protein>
<accession>A0ABQ6L3H1</accession>
<dbReference type="Proteomes" id="UP001165189">
    <property type="component" value="Unassembled WGS sequence"/>
</dbReference>
<sequence>MESMTLAIDPRREPLIASRVDNVTVSRWKDTEAICRDSPWIADGTGSRVKVITLVLLDSRYLEEAKNDRDWLNTQDTNSHFSASFSELGSPRWKFNPLSHERENTSTGS</sequence>
<organism evidence="2 3">
    <name type="scientific">Aspergillus oryzae var. brunneus</name>
    <dbReference type="NCBI Taxonomy" id="332754"/>
    <lineage>
        <taxon>Eukaryota</taxon>
        <taxon>Fungi</taxon>
        <taxon>Dikarya</taxon>
        <taxon>Ascomycota</taxon>
        <taxon>Pezizomycotina</taxon>
        <taxon>Eurotiomycetes</taxon>
        <taxon>Eurotiomycetidae</taxon>
        <taxon>Eurotiales</taxon>
        <taxon>Aspergillaceae</taxon>
        <taxon>Aspergillus</taxon>
        <taxon>Aspergillus subgen. Circumdati</taxon>
    </lineage>
</organism>
<evidence type="ECO:0000256" key="1">
    <source>
        <dbReference type="SAM" id="MobiDB-lite"/>
    </source>
</evidence>
<feature type="region of interest" description="Disordered" evidence="1">
    <location>
        <begin position="83"/>
        <end position="109"/>
    </location>
</feature>
<evidence type="ECO:0000313" key="2">
    <source>
        <dbReference type="EMBL" id="GMG51214.1"/>
    </source>
</evidence>
<evidence type="ECO:0000313" key="3">
    <source>
        <dbReference type="Proteomes" id="UP001165189"/>
    </source>
</evidence>
<reference evidence="2" key="1">
    <citation type="submission" date="2023-04" db="EMBL/GenBank/DDBJ databases">
        <title>Aspergillus oryzae var. brunneus NBRC 4377.</title>
        <authorList>
            <person name="Ichikawa N."/>
            <person name="Sato H."/>
            <person name="Tonouchi N."/>
        </authorList>
    </citation>
    <scope>NUCLEOTIDE SEQUENCE</scope>
    <source>
        <strain evidence="2">NBRC 4377</strain>
    </source>
</reference>
<gene>
    <name evidence="2" type="ORF">Aory05_000970000</name>
</gene>
<dbReference type="EMBL" id="BSYB01000046">
    <property type="protein sequence ID" value="GMG51214.1"/>
    <property type="molecule type" value="Genomic_DNA"/>
</dbReference>
<keyword evidence="3" id="KW-1185">Reference proteome</keyword>
<name>A0ABQ6L3H1_ASPOZ</name>
<feature type="compositionally biased region" description="Basic and acidic residues" evidence="1">
    <location>
        <begin position="99"/>
        <end position="109"/>
    </location>
</feature>